<reference evidence="7" key="1">
    <citation type="submission" date="2025-08" db="UniProtKB">
        <authorList>
            <consortium name="RefSeq"/>
        </authorList>
    </citation>
    <scope>IDENTIFICATION</scope>
    <source>
        <tissue evidence="7">Muscle</tissue>
    </source>
</reference>
<dbReference type="PROSITE" id="PS50212">
    <property type="entry name" value="RASGEF_NTER"/>
    <property type="match status" value="1"/>
</dbReference>
<proteinExistence type="predicted"/>
<dbReference type="GO" id="GO:0005886">
    <property type="term" value="C:plasma membrane"/>
    <property type="evidence" value="ECO:0007669"/>
    <property type="project" value="TreeGrafter"/>
</dbReference>
<dbReference type="GO" id="GO:0005085">
    <property type="term" value="F:guanyl-nucleotide exchange factor activity"/>
    <property type="evidence" value="ECO:0007669"/>
    <property type="project" value="UniProtKB-KW"/>
</dbReference>
<feature type="domain" description="N-terminal Ras-GEF" evidence="5">
    <location>
        <begin position="50"/>
        <end position="180"/>
    </location>
</feature>
<gene>
    <name evidence="7" type="primary">RASGEF1C</name>
</gene>
<dbReference type="SMART" id="SM00147">
    <property type="entry name" value="RasGEF"/>
    <property type="match status" value="1"/>
</dbReference>
<evidence type="ECO:0000313" key="7">
    <source>
        <dbReference type="RefSeq" id="XP_019516921.1"/>
    </source>
</evidence>
<dbReference type="InterPro" id="IPR036964">
    <property type="entry name" value="RASGEF_cat_dom_sf"/>
</dbReference>
<evidence type="ECO:0000313" key="6">
    <source>
        <dbReference type="Proteomes" id="UP000694851"/>
    </source>
</evidence>
<evidence type="ECO:0000256" key="3">
    <source>
        <dbReference type="SAM" id="MobiDB-lite"/>
    </source>
</evidence>
<dbReference type="InterPro" id="IPR001895">
    <property type="entry name" value="RASGEF_cat_dom"/>
</dbReference>
<dbReference type="AlphaFoldDB" id="A0A8B7SU49"/>
<dbReference type="Pfam" id="PF00618">
    <property type="entry name" value="RasGEF_N"/>
    <property type="match status" value="1"/>
</dbReference>
<sequence length="639" mass="70585">MPHILTENPLWVCKAGMPRTLSASDMVTPSSPGPPPTKPTDGEQASQPLLDGAPSSASLDTLIQHLVPTADYYPEKAYIFTFLLSSRLFIEPRELLARVCHLCIEQQQLDKPVLDKARVRKFGPKLLQLLAEWTETFPRDFQEESTIGHVKDVVGRIAPCDEAYRRKMHQLLQALHQKLAALGQGPESLLGADKPIAYRTKPPASIHRELLAVCSDPYMLAQQLTHVELERLRHIGPEEFVQAFVNKDPLASTKVEGPSTGCPHSDPLTPLGDHPKPGIVIPFFSLLIKDIYFLNEGCANRLPNGHINFEVGSRAQGVCHQVRPIITEAQVLCPQPAKKKRRAQVIEFFIDVARECFNIGNFNSLMAIISGMNMSPVSRLKKTWAKVKTAKFFILEHQMDPTGNFCNYRTALRGAAHRSLTAHSSREKKFLELAKQVGEFITWKQVECPFEQDPSITHYLYTTPVFSEDGKVAPGLTDPQAMGLLCTLLVMLPLRAPALSTTHHAHVCWLGEGADKAASPCRLVVTPGALDRAWGTAGWACQDQASPGHSLEGVGYRKSGPPSVRPHFPLQKSGDDDKNFPPGVHVGMSFQLVCVCACVCNTHQCQMRQLRSTVNICSLQKSAFPPGHLSDIRNLLANC</sequence>
<keyword evidence="1 2" id="KW-0344">Guanine-nucleotide releasing factor</keyword>
<dbReference type="Gene3D" id="1.20.870.10">
    <property type="entry name" value="Son of sevenless (SoS) protein Chain: S domain 1"/>
    <property type="match status" value="1"/>
</dbReference>
<dbReference type="GO" id="GO:0007265">
    <property type="term" value="P:Ras protein signal transduction"/>
    <property type="evidence" value="ECO:0007669"/>
    <property type="project" value="TreeGrafter"/>
</dbReference>
<dbReference type="OrthoDB" id="20825at2759"/>
<protein>
    <submittedName>
        <fullName evidence="7">Ras-GEF domain-containing family member 1C</fullName>
    </submittedName>
</protein>
<dbReference type="Proteomes" id="UP000694851">
    <property type="component" value="Unplaced"/>
</dbReference>
<name>A0A8B7SU49_HIPAR</name>
<evidence type="ECO:0000256" key="2">
    <source>
        <dbReference type="PROSITE-ProRule" id="PRU00168"/>
    </source>
</evidence>
<feature type="region of interest" description="Disordered" evidence="3">
    <location>
        <begin position="552"/>
        <end position="576"/>
    </location>
</feature>
<accession>A0A8B7SU49</accession>
<dbReference type="Pfam" id="PF00617">
    <property type="entry name" value="RasGEF"/>
    <property type="match status" value="1"/>
</dbReference>
<feature type="domain" description="Ras-GEF" evidence="4">
    <location>
        <begin position="216"/>
        <end position="499"/>
    </location>
</feature>
<dbReference type="InterPro" id="IPR023578">
    <property type="entry name" value="Ras_GEF_dom_sf"/>
</dbReference>
<dbReference type="InterPro" id="IPR008937">
    <property type="entry name" value="Ras-like_GEF"/>
</dbReference>
<dbReference type="GeneID" id="109392747"/>
<dbReference type="RefSeq" id="XP_019516921.1">
    <property type="nucleotide sequence ID" value="XM_019661376.1"/>
</dbReference>
<feature type="region of interest" description="Disordered" evidence="3">
    <location>
        <begin position="22"/>
        <end position="51"/>
    </location>
</feature>
<dbReference type="PANTHER" id="PTHR23113:SF186">
    <property type="entry name" value="RAS-GEF DOMAIN-CONTAINING FAMILY MEMBER 1C"/>
    <property type="match status" value="1"/>
</dbReference>
<evidence type="ECO:0000256" key="1">
    <source>
        <dbReference type="ARBA" id="ARBA00022658"/>
    </source>
</evidence>
<dbReference type="SUPFAM" id="SSF48366">
    <property type="entry name" value="Ras GEF"/>
    <property type="match status" value="2"/>
</dbReference>
<dbReference type="PANTHER" id="PTHR23113">
    <property type="entry name" value="GUANINE NUCLEOTIDE EXCHANGE FACTOR"/>
    <property type="match status" value="1"/>
</dbReference>
<dbReference type="CTD" id="255426"/>
<dbReference type="PROSITE" id="PS50009">
    <property type="entry name" value="RASGEF_CAT"/>
    <property type="match status" value="1"/>
</dbReference>
<evidence type="ECO:0000259" key="5">
    <source>
        <dbReference type="PROSITE" id="PS50212"/>
    </source>
</evidence>
<organism evidence="6 7">
    <name type="scientific">Hipposideros armiger</name>
    <name type="common">Great Himalayan leaf-nosed bat</name>
    <dbReference type="NCBI Taxonomy" id="186990"/>
    <lineage>
        <taxon>Eukaryota</taxon>
        <taxon>Metazoa</taxon>
        <taxon>Chordata</taxon>
        <taxon>Craniata</taxon>
        <taxon>Vertebrata</taxon>
        <taxon>Euteleostomi</taxon>
        <taxon>Mammalia</taxon>
        <taxon>Eutheria</taxon>
        <taxon>Laurasiatheria</taxon>
        <taxon>Chiroptera</taxon>
        <taxon>Yinpterochiroptera</taxon>
        <taxon>Rhinolophoidea</taxon>
        <taxon>Hipposideridae</taxon>
        <taxon>Hipposideros</taxon>
    </lineage>
</organism>
<dbReference type="KEGG" id="hai:109392747"/>
<keyword evidence="6" id="KW-1185">Reference proteome</keyword>
<evidence type="ECO:0000259" key="4">
    <source>
        <dbReference type="PROSITE" id="PS50009"/>
    </source>
</evidence>
<dbReference type="InterPro" id="IPR000651">
    <property type="entry name" value="Ras-like_Gua-exchang_fac_N"/>
</dbReference>
<dbReference type="Gene3D" id="1.10.840.10">
    <property type="entry name" value="Ras guanine-nucleotide exchange factors catalytic domain"/>
    <property type="match status" value="2"/>
</dbReference>
<dbReference type="CDD" id="cd06224">
    <property type="entry name" value="REM"/>
    <property type="match status" value="1"/>
</dbReference>